<dbReference type="SUPFAM" id="SSF53474">
    <property type="entry name" value="alpha/beta-Hydrolases"/>
    <property type="match status" value="1"/>
</dbReference>
<dbReference type="PANTHER" id="PTHR47381:SF3">
    <property type="entry name" value="ALPHA_BETA-HYDROLASES SUPERFAMILY PROTEIN"/>
    <property type="match status" value="1"/>
</dbReference>
<evidence type="ECO:0000313" key="1">
    <source>
        <dbReference type="EMBL" id="OCK77937.1"/>
    </source>
</evidence>
<sequence>MAASELSVSKKAFTIAGILTIVHGLDELPSSVSSVACLWLLHPRLAKQESMYPIGAQTITAWNERIKEGRAGKSPKGLIAVSFDQRNHGSRKVDDLANQAWREGNPRHAQDMFSIYHGTASDTSLLLSYLPSYIFGTATPHRLTQHFVLGVSLGGHAAWHCILQDPRITSAVVVIGCPDYTRLMTDRAALSKLETWTSTSPPGSTFLGSDDFPRALIDAVAKYDPAGLLLPGISDGETPSPVALQRFKHLVQQHLGGKRILNLCGGVDKLVPYAAGEPFLKVLKKTIEEDPELGVEFEDVSFEGVGHAFSPQMAGKAAQWIGDVLAKGGEPVLVSKI</sequence>
<protein>
    <recommendedName>
        <fullName evidence="3">Alpha/beta-hydrolase</fullName>
    </recommendedName>
</protein>
<dbReference type="EMBL" id="KV745091">
    <property type="protein sequence ID" value="OCK77937.1"/>
    <property type="molecule type" value="Genomic_DNA"/>
</dbReference>
<accession>A0A8E2E5Y0</accession>
<gene>
    <name evidence="1" type="ORF">K432DRAFT_384272</name>
</gene>
<dbReference type="PANTHER" id="PTHR47381">
    <property type="entry name" value="ALPHA/BETA-HYDROLASES SUPERFAMILY PROTEIN"/>
    <property type="match status" value="1"/>
</dbReference>
<reference evidence="1 2" key="1">
    <citation type="journal article" date="2016" name="Nat. Commun.">
        <title>Ectomycorrhizal ecology is imprinted in the genome of the dominant symbiotic fungus Cenococcum geophilum.</title>
        <authorList>
            <consortium name="DOE Joint Genome Institute"/>
            <person name="Peter M."/>
            <person name="Kohler A."/>
            <person name="Ohm R.A."/>
            <person name="Kuo A."/>
            <person name="Krutzmann J."/>
            <person name="Morin E."/>
            <person name="Arend M."/>
            <person name="Barry K.W."/>
            <person name="Binder M."/>
            <person name="Choi C."/>
            <person name="Clum A."/>
            <person name="Copeland A."/>
            <person name="Grisel N."/>
            <person name="Haridas S."/>
            <person name="Kipfer T."/>
            <person name="LaButti K."/>
            <person name="Lindquist E."/>
            <person name="Lipzen A."/>
            <person name="Maire R."/>
            <person name="Meier B."/>
            <person name="Mihaltcheva S."/>
            <person name="Molinier V."/>
            <person name="Murat C."/>
            <person name="Poggeler S."/>
            <person name="Quandt C.A."/>
            <person name="Sperisen C."/>
            <person name="Tritt A."/>
            <person name="Tisserant E."/>
            <person name="Crous P.W."/>
            <person name="Henrissat B."/>
            <person name="Nehls U."/>
            <person name="Egli S."/>
            <person name="Spatafora J.W."/>
            <person name="Grigoriev I.V."/>
            <person name="Martin F.M."/>
        </authorList>
    </citation>
    <scope>NUCLEOTIDE SEQUENCE [LARGE SCALE GENOMIC DNA]</scope>
    <source>
        <strain evidence="1 2">CBS 459.81</strain>
    </source>
</reference>
<organism evidence="1 2">
    <name type="scientific">Lepidopterella palustris CBS 459.81</name>
    <dbReference type="NCBI Taxonomy" id="1314670"/>
    <lineage>
        <taxon>Eukaryota</taxon>
        <taxon>Fungi</taxon>
        <taxon>Dikarya</taxon>
        <taxon>Ascomycota</taxon>
        <taxon>Pezizomycotina</taxon>
        <taxon>Dothideomycetes</taxon>
        <taxon>Pleosporomycetidae</taxon>
        <taxon>Mytilinidiales</taxon>
        <taxon>Argynnaceae</taxon>
        <taxon>Lepidopterella</taxon>
    </lineage>
</organism>
<dbReference type="OrthoDB" id="2152248at2759"/>
<evidence type="ECO:0008006" key="3">
    <source>
        <dbReference type="Google" id="ProtNLM"/>
    </source>
</evidence>
<name>A0A8E2E5Y0_9PEZI</name>
<proteinExistence type="predicted"/>
<evidence type="ECO:0000313" key="2">
    <source>
        <dbReference type="Proteomes" id="UP000250266"/>
    </source>
</evidence>
<dbReference type="Gene3D" id="3.40.50.1820">
    <property type="entry name" value="alpha/beta hydrolase"/>
    <property type="match status" value="1"/>
</dbReference>
<dbReference type="InterPro" id="IPR029058">
    <property type="entry name" value="AB_hydrolase_fold"/>
</dbReference>
<dbReference type="AlphaFoldDB" id="A0A8E2E5Y0"/>
<dbReference type="Proteomes" id="UP000250266">
    <property type="component" value="Unassembled WGS sequence"/>
</dbReference>
<keyword evidence="2" id="KW-1185">Reference proteome</keyword>